<evidence type="ECO:0000256" key="8">
    <source>
        <dbReference type="ARBA" id="ARBA00022824"/>
    </source>
</evidence>
<keyword evidence="10" id="KW-0072">Autophagy</keyword>
<feature type="transmembrane region" description="Helical" evidence="13">
    <location>
        <begin position="1061"/>
        <end position="1083"/>
    </location>
</feature>
<dbReference type="EMBL" id="QBLH01003572">
    <property type="protein sequence ID" value="TGZ37243.1"/>
    <property type="molecule type" value="Genomic_DNA"/>
</dbReference>
<dbReference type="AlphaFoldDB" id="A0A4S2JMQ9"/>
<keyword evidence="7" id="KW-0677">Repeat</keyword>
<feature type="transmembrane region" description="Helical" evidence="13">
    <location>
        <begin position="1095"/>
        <end position="1118"/>
    </location>
</feature>
<dbReference type="Gene3D" id="2.130.10.10">
    <property type="entry name" value="YVTN repeat-like/Quinoprotein amine dehydrogenase"/>
    <property type="match status" value="1"/>
</dbReference>
<evidence type="ECO:0000256" key="1">
    <source>
        <dbReference type="ARBA" id="ARBA00004477"/>
    </source>
</evidence>
<feature type="transmembrane region" description="Helical" evidence="13">
    <location>
        <begin position="896"/>
        <end position="915"/>
    </location>
</feature>
<gene>
    <name evidence="14" type="ORF">DBV15_03307</name>
</gene>
<dbReference type="PANTHER" id="PTHR13121">
    <property type="entry name" value="GPI TRANSAMIDASE COMPONENT PIG-U"/>
    <property type="match status" value="1"/>
</dbReference>
<comment type="similarity">
    <text evidence="12">Belongs to the WD repeat PROPPIN family.</text>
</comment>
<proteinExistence type="inferred from homology"/>
<evidence type="ECO:0000313" key="15">
    <source>
        <dbReference type="Proteomes" id="UP000310200"/>
    </source>
</evidence>
<keyword evidence="9 13" id="KW-1133">Transmembrane helix</keyword>
<dbReference type="GO" id="GO:0042765">
    <property type="term" value="C:GPI-anchor transamidase complex"/>
    <property type="evidence" value="ECO:0007669"/>
    <property type="project" value="InterPro"/>
</dbReference>
<keyword evidence="4" id="KW-0337">GPI-anchor biosynthesis</keyword>
<feature type="transmembrane region" description="Helical" evidence="13">
    <location>
        <begin position="935"/>
        <end position="956"/>
    </location>
</feature>
<feature type="transmembrane region" description="Helical" evidence="13">
    <location>
        <begin position="1024"/>
        <end position="1049"/>
    </location>
</feature>
<protein>
    <submittedName>
        <fullName evidence="14">Uncharacterized protein</fullName>
    </submittedName>
</protein>
<evidence type="ECO:0000256" key="5">
    <source>
        <dbReference type="ARBA" id="ARBA00022574"/>
    </source>
</evidence>
<keyword evidence="6 13" id="KW-0812">Transmembrane</keyword>
<comment type="caution">
    <text evidence="14">The sequence shown here is derived from an EMBL/GenBank/DDBJ whole genome shotgun (WGS) entry which is preliminary data.</text>
</comment>
<dbReference type="InterPro" id="IPR009600">
    <property type="entry name" value="PIG-U"/>
</dbReference>
<evidence type="ECO:0000256" key="7">
    <source>
        <dbReference type="ARBA" id="ARBA00022737"/>
    </source>
</evidence>
<dbReference type="InterPro" id="IPR001680">
    <property type="entry name" value="WD40_rpt"/>
</dbReference>
<name>A0A4S2JMQ9_9HYME</name>
<keyword evidence="11 13" id="KW-0472">Membrane</keyword>
<comment type="similarity">
    <text evidence="3">Belongs to the PIGU family.</text>
</comment>
<sequence>MLKDVSEQELEVLRGDALDNSLCSSKWIIKTLMSLCEIDKHGWTKELEDQLCILWDLSMEGEVVSHLISYDFPNIAKNTLMTSDEPRLIEIILGIIGNVGSSDEAFNTILRDRELVTQILRRLTSDDSLILIQLMRILKSVLWQVMAHQSEDFLTAYFTECEFFGDSIIFILKSSTNDDLLTGTMNMLESICDVDTLVIENFWEKLFRIDDLFSAMLESFSEVISKRKTSQFEWKFAEHWLGVITDIVDCASDGGFKSTGFNFSEFKIDKTDEKFLKLMEIMYRILKPCKKSYNLYPIRQGGANMIHHITHMLLCLRCCDVNDPRLDCILTTIIFSLKTESASKNNQDPEELIADLLEHLNRYWLHMIKICTGCFTCCMDSGLRIYNVDPLVEKAHFDNDLMGSISMAEMLWRTNVIAVVGGGNRAKFADNTVLIYDDLLKKFVMEVTFTSLIKAVRLRRDKMIVALQREIHVFSFPTPVRRLLTLETRDNPTGLVEIATFATAQRQLLAFPGHKLGSVQLVDLGATEAGSSSAPITLSAHQGALACLAVNGNGTMIATASVQGTLIRVWDSVRRSLLVELRRGADPATLYCITFSRDSEFLCVSSDKGTVHIFALKNTSLNRRSTFSNMGFLGNYVESQWALATFTVPPECACVCAFGTHNSVIGSLYVWTERFTSNRVADYVESAQVMEKSISHGGPRYYTKKYKCPREVDRIRIMSRKWLSNFALAGTIRLLIMNSEYQKIIGNRVEVSTALNSWKRVTEGVYLHKIGVDPYEGDLFHETPIGLYAFDLMQEYLPQWALFLLFVVADLTTALCLALAAKHYAIELVGTATKRKEEKDKTKKPSKDVSSTSALYVSTAYLFNPYIILNCVGLTTTVFTNLLYSIALVSMTRRSVLWSCASIALLTLQGLYPVSLMVPATIYVASTAKNRKTSIATMLVTFTSILAALFAISYCIMGSWSFLWSTIGFILTVPDLRPNIGLYWYFFTEMFEHFRWLFIASFQINVSLLYIVPLALRLRRDPMLLAFSYLAIAAIFKSYPCIGDVGFYISLLPLWKHLFQHMQQGFIVGCFVLFCTVFAPTVWHQWIYSRSANANFYFGVTLAFAIAQIFLLTDILFASVKHEFAVQHGINKKVNGNEAKLLLE</sequence>
<dbReference type="STRING" id="300112.A0A4S2JMQ9"/>
<feature type="transmembrane region" description="Helical" evidence="13">
    <location>
        <begin position="993"/>
        <end position="1012"/>
    </location>
</feature>
<evidence type="ECO:0000313" key="14">
    <source>
        <dbReference type="EMBL" id="TGZ37243.1"/>
    </source>
</evidence>
<dbReference type="InterPro" id="IPR048720">
    <property type="entry name" value="PROPPIN"/>
</dbReference>
<comment type="subcellular location">
    <subcellularLocation>
        <location evidence="1">Endoplasmic reticulum membrane</location>
        <topology evidence="1">Multi-pass membrane protein</topology>
    </subcellularLocation>
</comment>
<organism evidence="14 15">
    <name type="scientific">Temnothorax longispinosus</name>
    <dbReference type="NCBI Taxonomy" id="300112"/>
    <lineage>
        <taxon>Eukaryota</taxon>
        <taxon>Metazoa</taxon>
        <taxon>Ecdysozoa</taxon>
        <taxon>Arthropoda</taxon>
        <taxon>Hexapoda</taxon>
        <taxon>Insecta</taxon>
        <taxon>Pterygota</taxon>
        <taxon>Neoptera</taxon>
        <taxon>Endopterygota</taxon>
        <taxon>Hymenoptera</taxon>
        <taxon>Apocrita</taxon>
        <taxon>Aculeata</taxon>
        <taxon>Formicoidea</taxon>
        <taxon>Formicidae</taxon>
        <taxon>Myrmicinae</taxon>
        <taxon>Temnothorax</taxon>
    </lineage>
</organism>
<evidence type="ECO:0000256" key="3">
    <source>
        <dbReference type="ARBA" id="ARBA00010026"/>
    </source>
</evidence>
<feature type="transmembrane region" description="Helical" evidence="13">
    <location>
        <begin position="863"/>
        <end position="884"/>
    </location>
</feature>
<dbReference type="GO" id="GO:0006506">
    <property type="term" value="P:GPI anchor biosynthetic process"/>
    <property type="evidence" value="ECO:0007669"/>
    <property type="project" value="UniProtKB-KW"/>
</dbReference>
<evidence type="ECO:0000256" key="10">
    <source>
        <dbReference type="ARBA" id="ARBA00023006"/>
    </source>
</evidence>
<dbReference type="PANTHER" id="PTHR13121:SF0">
    <property type="entry name" value="PHOSPHATIDYLINOSITOL GLYCAN ANCHOR BIOSYNTHESIS CLASS U PROTEIN"/>
    <property type="match status" value="1"/>
</dbReference>
<dbReference type="Pfam" id="PF21032">
    <property type="entry name" value="PROPPIN"/>
    <property type="match status" value="1"/>
</dbReference>
<dbReference type="SMART" id="SM00320">
    <property type="entry name" value="WD40"/>
    <property type="match status" value="2"/>
</dbReference>
<dbReference type="InterPro" id="IPR036322">
    <property type="entry name" value="WD40_repeat_dom_sf"/>
</dbReference>
<keyword evidence="15" id="KW-1185">Reference proteome</keyword>
<comment type="pathway">
    <text evidence="2">Glycolipid biosynthesis; glycosylphosphatidylinositol-anchor biosynthesis.</text>
</comment>
<evidence type="ECO:0000256" key="12">
    <source>
        <dbReference type="ARBA" id="ARBA00025740"/>
    </source>
</evidence>
<evidence type="ECO:0000256" key="11">
    <source>
        <dbReference type="ARBA" id="ARBA00023136"/>
    </source>
</evidence>
<evidence type="ECO:0000256" key="6">
    <source>
        <dbReference type="ARBA" id="ARBA00022692"/>
    </source>
</evidence>
<evidence type="ECO:0000256" key="2">
    <source>
        <dbReference type="ARBA" id="ARBA00004687"/>
    </source>
</evidence>
<dbReference type="SUPFAM" id="SSF50978">
    <property type="entry name" value="WD40 repeat-like"/>
    <property type="match status" value="1"/>
</dbReference>
<dbReference type="GO" id="GO:0016255">
    <property type="term" value="P:attachment of GPI anchor to protein"/>
    <property type="evidence" value="ECO:0007669"/>
    <property type="project" value="InterPro"/>
</dbReference>
<keyword evidence="8" id="KW-0256">Endoplasmic reticulum</keyword>
<keyword evidence="5" id="KW-0853">WD repeat</keyword>
<evidence type="ECO:0000256" key="9">
    <source>
        <dbReference type="ARBA" id="ARBA00022989"/>
    </source>
</evidence>
<dbReference type="InterPro" id="IPR015943">
    <property type="entry name" value="WD40/YVTN_repeat-like_dom_sf"/>
</dbReference>
<dbReference type="GO" id="GO:0006914">
    <property type="term" value="P:autophagy"/>
    <property type="evidence" value="ECO:0007669"/>
    <property type="project" value="UniProtKB-KW"/>
</dbReference>
<evidence type="ECO:0000256" key="4">
    <source>
        <dbReference type="ARBA" id="ARBA00022502"/>
    </source>
</evidence>
<feature type="transmembrane region" description="Helical" evidence="13">
    <location>
        <begin position="800"/>
        <end position="821"/>
    </location>
</feature>
<dbReference type="Proteomes" id="UP000310200">
    <property type="component" value="Unassembled WGS sequence"/>
</dbReference>
<dbReference type="Pfam" id="PF06728">
    <property type="entry name" value="PIG-U"/>
    <property type="match status" value="1"/>
</dbReference>
<reference evidence="14 15" key="1">
    <citation type="journal article" date="2019" name="Philos. Trans. R. Soc. Lond., B, Biol. Sci.">
        <title>Ant behaviour and brain gene expression of defending hosts depend on the ecological success of the intruding social parasite.</title>
        <authorList>
            <person name="Kaur R."/>
            <person name="Stoldt M."/>
            <person name="Jongepier E."/>
            <person name="Feldmeyer B."/>
            <person name="Menzel F."/>
            <person name="Bornberg-Bauer E."/>
            <person name="Foitzik S."/>
        </authorList>
    </citation>
    <scope>NUCLEOTIDE SEQUENCE [LARGE SCALE GENOMIC DNA]</scope>
    <source>
        <tissue evidence="14">Whole body</tissue>
    </source>
</reference>
<dbReference type="InterPro" id="IPR016024">
    <property type="entry name" value="ARM-type_fold"/>
</dbReference>
<dbReference type="SUPFAM" id="SSF48371">
    <property type="entry name" value="ARM repeat"/>
    <property type="match status" value="1"/>
</dbReference>
<accession>A0A4S2JMQ9</accession>
<evidence type="ECO:0000256" key="13">
    <source>
        <dbReference type="SAM" id="Phobius"/>
    </source>
</evidence>